<feature type="transmembrane region" description="Helical" evidence="1">
    <location>
        <begin position="12"/>
        <end position="35"/>
    </location>
</feature>
<feature type="transmembrane region" description="Helical" evidence="1">
    <location>
        <begin position="83"/>
        <end position="100"/>
    </location>
</feature>
<keyword evidence="1" id="KW-0472">Membrane</keyword>
<dbReference type="RefSeq" id="WP_230608010.1">
    <property type="nucleotide sequence ID" value="NZ_JAJNAG010000003.1"/>
</dbReference>
<keyword evidence="1" id="KW-1133">Transmembrane helix</keyword>
<keyword evidence="3" id="KW-1185">Reference proteome</keyword>
<keyword evidence="1" id="KW-0812">Transmembrane</keyword>
<evidence type="ECO:0000256" key="1">
    <source>
        <dbReference type="SAM" id="Phobius"/>
    </source>
</evidence>
<dbReference type="Proteomes" id="UP001139171">
    <property type="component" value="Unassembled WGS sequence"/>
</dbReference>
<feature type="transmembrane region" description="Helical" evidence="1">
    <location>
        <begin position="56"/>
        <end position="77"/>
    </location>
</feature>
<accession>A0A9X1MU21</accession>
<reference evidence="2" key="1">
    <citation type="submission" date="2021-11" db="EMBL/GenBank/DDBJ databases">
        <title>Jinshanibacter sp. isolated from one year old Eriocheir sinensis.</title>
        <authorList>
            <person name="Li J.-Y."/>
            <person name="He W."/>
            <person name="Gao T.-H."/>
        </authorList>
    </citation>
    <scope>NUCLEOTIDE SEQUENCE</scope>
    <source>
        <strain evidence="2">LJY008</strain>
    </source>
</reference>
<dbReference type="AlphaFoldDB" id="A0A9X1MU21"/>
<organism evidence="2 3">
    <name type="scientific">Limnobaculum eriocheiris</name>
    <dbReference type="NCBI Taxonomy" id="2897391"/>
    <lineage>
        <taxon>Bacteria</taxon>
        <taxon>Pseudomonadati</taxon>
        <taxon>Pseudomonadota</taxon>
        <taxon>Gammaproteobacteria</taxon>
        <taxon>Enterobacterales</taxon>
        <taxon>Budviciaceae</taxon>
        <taxon>Limnobaculum</taxon>
    </lineage>
</organism>
<sequence length="114" mass="12543">MPVAAIPNFMTTLSSVFATLLGFIITAIALLASLLDKPLLKNMQKTGHYRRLMTDAFDTCLVLLVLVLTCLIGLMLQSRHQEIVAAILIGLVVMSMLCLLQTGRRLFNIIKVIS</sequence>
<protein>
    <submittedName>
        <fullName evidence="2">Uncharacterized protein</fullName>
    </submittedName>
</protein>
<name>A0A9X1MU21_9GAMM</name>
<evidence type="ECO:0000313" key="2">
    <source>
        <dbReference type="EMBL" id="MCD1125024.1"/>
    </source>
</evidence>
<comment type="caution">
    <text evidence="2">The sequence shown here is derived from an EMBL/GenBank/DDBJ whole genome shotgun (WGS) entry which is preliminary data.</text>
</comment>
<proteinExistence type="predicted"/>
<dbReference type="EMBL" id="JAJNAG010000003">
    <property type="protein sequence ID" value="MCD1125024.1"/>
    <property type="molecule type" value="Genomic_DNA"/>
</dbReference>
<gene>
    <name evidence="2" type="ORF">LPW36_03095</name>
</gene>
<evidence type="ECO:0000313" key="3">
    <source>
        <dbReference type="Proteomes" id="UP001139171"/>
    </source>
</evidence>